<accession>A0A1G2F0N5</accession>
<feature type="transmembrane region" description="Helical" evidence="2">
    <location>
        <begin position="89"/>
        <end position="109"/>
    </location>
</feature>
<keyword evidence="2" id="KW-1133">Transmembrane helix</keyword>
<sequence length="116" mass="13300">MEEIKKRDFVNFSPRWQTDLETGCRSSDPVAFQSCRQAYFLKQQNQILQQQQSSSKLYQENNELKSEIEALKSQQTNQDQVLNDSTMKVGTVSILIFVAVVVIAALITIKTSKRKL</sequence>
<feature type="coiled-coil region" evidence="1">
    <location>
        <begin position="54"/>
        <end position="81"/>
    </location>
</feature>
<protein>
    <submittedName>
        <fullName evidence="3">Uncharacterized protein</fullName>
    </submittedName>
</protein>
<comment type="caution">
    <text evidence="3">The sequence shown here is derived from an EMBL/GenBank/DDBJ whole genome shotgun (WGS) entry which is preliminary data.</text>
</comment>
<keyword evidence="2" id="KW-0812">Transmembrane</keyword>
<dbReference type="Proteomes" id="UP000176787">
    <property type="component" value="Unassembled WGS sequence"/>
</dbReference>
<evidence type="ECO:0000256" key="2">
    <source>
        <dbReference type="SAM" id="Phobius"/>
    </source>
</evidence>
<keyword evidence="1" id="KW-0175">Coiled coil</keyword>
<name>A0A1G2F0N5_9BACT</name>
<evidence type="ECO:0000313" key="3">
    <source>
        <dbReference type="EMBL" id="OGZ31563.1"/>
    </source>
</evidence>
<dbReference type="AlphaFoldDB" id="A0A1G2F0N5"/>
<evidence type="ECO:0000313" key="4">
    <source>
        <dbReference type="Proteomes" id="UP000176787"/>
    </source>
</evidence>
<proteinExistence type="predicted"/>
<reference evidence="3 4" key="1">
    <citation type="journal article" date="2016" name="Nat. Commun.">
        <title>Thousands of microbial genomes shed light on interconnected biogeochemical processes in an aquifer system.</title>
        <authorList>
            <person name="Anantharaman K."/>
            <person name="Brown C.T."/>
            <person name="Hug L.A."/>
            <person name="Sharon I."/>
            <person name="Castelle C.J."/>
            <person name="Probst A.J."/>
            <person name="Thomas B.C."/>
            <person name="Singh A."/>
            <person name="Wilkins M.J."/>
            <person name="Karaoz U."/>
            <person name="Brodie E.L."/>
            <person name="Williams K.H."/>
            <person name="Hubbard S.S."/>
            <person name="Banfield J.F."/>
        </authorList>
    </citation>
    <scope>NUCLEOTIDE SEQUENCE [LARGE SCALE GENOMIC DNA]</scope>
</reference>
<gene>
    <name evidence="3" type="ORF">A3H02_02545</name>
</gene>
<organism evidence="3 4">
    <name type="scientific">Candidatus Niyogibacteria bacterium RIFCSPLOWO2_12_FULL_41_13</name>
    <dbReference type="NCBI Taxonomy" id="1801726"/>
    <lineage>
        <taxon>Bacteria</taxon>
        <taxon>Candidatus Niyogiibacteriota</taxon>
    </lineage>
</organism>
<dbReference type="EMBL" id="MHMS01000025">
    <property type="protein sequence ID" value="OGZ31563.1"/>
    <property type="molecule type" value="Genomic_DNA"/>
</dbReference>
<evidence type="ECO:0000256" key="1">
    <source>
        <dbReference type="SAM" id="Coils"/>
    </source>
</evidence>
<keyword evidence="2" id="KW-0472">Membrane</keyword>